<dbReference type="PROSITE" id="PS51471">
    <property type="entry name" value="FE2OG_OXY"/>
    <property type="match status" value="1"/>
</dbReference>
<dbReference type="GO" id="GO:0031418">
    <property type="term" value="F:L-ascorbic acid binding"/>
    <property type="evidence" value="ECO:0007669"/>
    <property type="project" value="UniProtKB-KW"/>
</dbReference>
<dbReference type="OrthoDB" id="288590at2759"/>
<dbReference type="InterPro" id="IPR026992">
    <property type="entry name" value="DIOX_N"/>
</dbReference>
<dbReference type="Pfam" id="PF14226">
    <property type="entry name" value="DIOX_N"/>
    <property type="match status" value="1"/>
</dbReference>
<dbReference type="SUPFAM" id="SSF51197">
    <property type="entry name" value="Clavaminate synthase-like"/>
    <property type="match status" value="1"/>
</dbReference>
<reference evidence="9" key="1">
    <citation type="journal article" date="2023" name="Proc. Natl. Acad. Sci. U.S.A.">
        <title>Genomic and structural basis for evolution of tropane alkaloid biosynthesis.</title>
        <authorList>
            <person name="Wanga Y.-J."/>
            <person name="Taina T."/>
            <person name="Yua J.-Y."/>
            <person name="Lia J."/>
            <person name="Xua B."/>
            <person name="Chenc J."/>
            <person name="D'Auriad J.C."/>
            <person name="Huanga J.-P."/>
            <person name="Huanga S.-X."/>
        </authorList>
    </citation>
    <scope>NUCLEOTIDE SEQUENCE [LARGE SCALE GENOMIC DNA]</scope>
    <source>
        <strain evidence="9">cv. KIB-2019</strain>
    </source>
</reference>
<dbReference type="AlphaFoldDB" id="A0A9Q1LY19"/>
<comment type="caution">
    <text evidence="8">The sequence shown here is derived from an EMBL/GenBank/DDBJ whole genome shotgun (WGS) entry which is preliminary data.</text>
</comment>
<evidence type="ECO:0000256" key="1">
    <source>
        <dbReference type="ARBA" id="ARBA00008056"/>
    </source>
</evidence>
<organism evidence="8 9">
    <name type="scientific">Anisodus acutangulus</name>
    <dbReference type="NCBI Taxonomy" id="402998"/>
    <lineage>
        <taxon>Eukaryota</taxon>
        <taxon>Viridiplantae</taxon>
        <taxon>Streptophyta</taxon>
        <taxon>Embryophyta</taxon>
        <taxon>Tracheophyta</taxon>
        <taxon>Spermatophyta</taxon>
        <taxon>Magnoliopsida</taxon>
        <taxon>eudicotyledons</taxon>
        <taxon>Gunneridae</taxon>
        <taxon>Pentapetalae</taxon>
        <taxon>asterids</taxon>
        <taxon>lamiids</taxon>
        <taxon>Solanales</taxon>
        <taxon>Solanaceae</taxon>
        <taxon>Solanoideae</taxon>
        <taxon>Hyoscyameae</taxon>
        <taxon>Anisodus</taxon>
    </lineage>
</organism>
<dbReference type="InterPro" id="IPR044861">
    <property type="entry name" value="IPNS-like_FE2OG_OXY"/>
</dbReference>
<dbReference type="InterPro" id="IPR005123">
    <property type="entry name" value="Oxoglu/Fe-dep_dioxygenase_dom"/>
</dbReference>
<dbReference type="PANTHER" id="PTHR10209:SF819">
    <property type="entry name" value="DESACETOXYVINDOLINE 4-HYDROXYLASE"/>
    <property type="match status" value="1"/>
</dbReference>
<evidence type="ECO:0000256" key="3">
    <source>
        <dbReference type="ARBA" id="ARBA00022896"/>
    </source>
</evidence>
<dbReference type="PANTHER" id="PTHR10209">
    <property type="entry name" value="OXIDOREDUCTASE, 2OG-FE II OXYGENASE FAMILY PROTEIN"/>
    <property type="match status" value="1"/>
</dbReference>
<accession>A0A9Q1LY19</accession>
<keyword evidence="9" id="KW-1185">Reference proteome</keyword>
<feature type="domain" description="Fe2OG dioxygenase" evidence="7">
    <location>
        <begin position="205"/>
        <end position="303"/>
    </location>
</feature>
<protein>
    <recommendedName>
        <fullName evidence="7">Fe2OG dioxygenase domain-containing protein</fullName>
    </recommendedName>
</protein>
<dbReference type="EMBL" id="JAJAGQ010000012">
    <property type="protein sequence ID" value="KAJ8547261.1"/>
    <property type="molecule type" value="Genomic_DNA"/>
</dbReference>
<evidence type="ECO:0000313" key="8">
    <source>
        <dbReference type="EMBL" id="KAJ8547261.1"/>
    </source>
</evidence>
<dbReference type="Pfam" id="PF03171">
    <property type="entry name" value="2OG-FeII_Oxy"/>
    <property type="match status" value="1"/>
</dbReference>
<gene>
    <name evidence="8" type="ORF">K7X08_010847</name>
</gene>
<dbReference type="Gene3D" id="2.60.120.330">
    <property type="entry name" value="B-lactam Antibiotic, Isopenicillin N Synthase, Chain"/>
    <property type="match status" value="1"/>
</dbReference>
<dbReference type="Proteomes" id="UP001152561">
    <property type="component" value="Unassembled WGS sequence"/>
</dbReference>
<comment type="similarity">
    <text evidence="1 6">Belongs to the iron/ascorbate-dependent oxidoreductase family.</text>
</comment>
<name>A0A9Q1LY19_9SOLA</name>
<dbReference type="FunFam" id="2.60.120.330:FF:000005">
    <property type="entry name" value="1-aminocyclopropane-1-carboxylate oxidase homolog 1"/>
    <property type="match status" value="1"/>
</dbReference>
<evidence type="ECO:0000259" key="7">
    <source>
        <dbReference type="PROSITE" id="PS51471"/>
    </source>
</evidence>
<evidence type="ECO:0000313" key="9">
    <source>
        <dbReference type="Proteomes" id="UP001152561"/>
    </source>
</evidence>
<evidence type="ECO:0000256" key="6">
    <source>
        <dbReference type="RuleBase" id="RU003682"/>
    </source>
</evidence>
<keyword evidence="2 6" id="KW-0479">Metal-binding</keyword>
<dbReference type="GO" id="GO:0046872">
    <property type="term" value="F:metal ion binding"/>
    <property type="evidence" value="ECO:0007669"/>
    <property type="project" value="UniProtKB-KW"/>
</dbReference>
<dbReference type="InterPro" id="IPR027443">
    <property type="entry name" value="IPNS-like_sf"/>
</dbReference>
<dbReference type="GO" id="GO:0016706">
    <property type="term" value="F:2-oxoglutarate-dependent dioxygenase activity"/>
    <property type="evidence" value="ECO:0007669"/>
    <property type="project" value="UniProtKB-ARBA"/>
</dbReference>
<evidence type="ECO:0000256" key="4">
    <source>
        <dbReference type="ARBA" id="ARBA00023002"/>
    </source>
</evidence>
<evidence type="ECO:0000256" key="2">
    <source>
        <dbReference type="ARBA" id="ARBA00022723"/>
    </source>
</evidence>
<sequence>MVGLNNGRTQQDDSSEYDMKREIQAFDDTTAGVKGLLDAGITRLPRIFLHNQYVAEKKSDSEIVTKFSIPVINLEGLRKSAAQRVYTVRGIKDACENWGYFQIVHHEIPSIVLEKVLEGVCHFHEQDFDVKKEFYSRDVTRKFSYNSNFDLHKTRADNWRDTLSCAIAPNPPDPKEMAEVCRDVLIKYTEYVMKLALTLFELLSEALGLNPNHLKDMEYLALGLSSHTDGGFLTILLQDQVGGLQVFHESQWFDVPFLPGALIVNIGDLMQLITNDKFKSVHHRVLATNAGPRISVASLFIMHFQEGRGSGLYGPIKKLLSEENPPIYWETSRKVYVTYLYSKGLDGTSLSSHFKLQK</sequence>
<proteinExistence type="inferred from homology"/>
<keyword evidence="5 6" id="KW-0408">Iron</keyword>
<dbReference type="GO" id="GO:0009805">
    <property type="term" value="P:coumarin biosynthetic process"/>
    <property type="evidence" value="ECO:0007669"/>
    <property type="project" value="UniProtKB-ARBA"/>
</dbReference>
<keyword evidence="3" id="KW-0847">Vitamin C</keyword>
<dbReference type="GO" id="GO:0002238">
    <property type="term" value="P:response to molecule of fungal origin"/>
    <property type="evidence" value="ECO:0007669"/>
    <property type="project" value="UniProtKB-ARBA"/>
</dbReference>
<keyword evidence="4 6" id="KW-0560">Oxidoreductase</keyword>
<evidence type="ECO:0000256" key="5">
    <source>
        <dbReference type="ARBA" id="ARBA00023004"/>
    </source>
</evidence>